<comment type="caution">
    <text evidence="3">The sequence shown here is derived from an EMBL/GenBank/DDBJ whole genome shotgun (WGS) entry which is preliminary data.</text>
</comment>
<keyword evidence="2" id="KW-0732">Signal</keyword>
<feature type="signal peptide" evidence="2">
    <location>
        <begin position="1"/>
        <end position="38"/>
    </location>
</feature>
<dbReference type="Proteomes" id="UP000263094">
    <property type="component" value="Unassembled WGS sequence"/>
</dbReference>
<evidence type="ECO:0008006" key="5">
    <source>
        <dbReference type="Google" id="ProtNLM"/>
    </source>
</evidence>
<protein>
    <recommendedName>
        <fullName evidence="5">Lipoprotein</fullName>
    </recommendedName>
</protein>
<organism evidence="3 4">
    <name type="scientific">Streptomyces triticagri</name>
    <dbReference type="NCBI Taxonomy" id="2293568"/>
    <lineage>
        <taxon>Bacteria</taxon>
        <taxon>Bacillati</taxon>
        <taxon>Actinomycetota</taxon>
        <taxon>Actinomycetes</taxon>
        <taxon>Kitasatosporales</taxon>
        <taxon>Streptomycetaceae</taxon>
        <taxon>Streptomyces</taxon>
    </lineage>
</organism>
<evidence type="ECO:0000256" key="1">
    <source>
        <dbReference type="SAM" id="MobiDB-lite"/>
    </source>
</evidence>
<feature type="region of interest" description="Disordered" evidence="1">
    <location>
        <begin position="152"/>
        <end position="173"/>
    </location>
</feature>
<keyword evidence="4" id="KW-1185">Reference proteome</keyword>
<feature type="chain" id="PRO_5016704052" description="Lipoprotein" evidence="2">
    <location>
        <begin position="39"/>
        <end position="173"/>
    </location>
</feature>
<name>A0A372M358_9ACTN</name>
<accession>A0A372M358</accession>
<gene>
    <name evidence="3" type="ORF">DY218_17855</name>
</gene>
<dbReference type="AlphaFoldDB" id="A0A372M358"/>
<evidence type="ECO:0000256" key="2">
    <source>
        <dbReference type="SAM" id="SignalP"/>
    </source>
</evidence>
<evidence type="ECO:0000313" key="3">
    <source>
        <dbReference type="EMBL" id="RFU85356.1"/>
    </source>
</evidence>
<proteinExistence type="predicted"/>
<evidence type="ECO:0000313" key="4">
    <source>
        <dbReference type="Proteomes" id="UP000263094"/>
    </source>
</evidence>
<reference evidence="3 4" key="1">
    <citation type="submission" date="2018-08" db="EMBL/GenBank/DDBJ databases">
        <title>Isolation, diversity and antifungal activity of Actinobacteria from wheat.</title>
        <authorList>
            <person name="Han C."/>
        </authorList>
    </citation>
    <scope>NUCLEOTIDE SEQUENCE [LARGE SCALE GENOMIC DNA]</scope>
    <source>
        <strain evidence="3 4">NEAU-YY421</strain>
    </source>
</reference>
<sequence>MPPRRGTARSRVARMHRKTTAALLVTMAVSALSGCVSVAEPSVRESASPTTEPVAAPSAHRGSATRPVEAPAREALRMMGPPSGKDPVKASARAPEPGRSEAPGPRAAAPEHRPPAREGAEPPRRLPVGGELPARVLPRPTAVGAELCSLGRRYGGWPADSPQARICESTYPR</sequence>
<dbReference type="PROSITE" id="PS51257">
    <property type="entry name" value="PROKAR_LIPOPROTEIN"/>
    <property type="match status" value="1"/>
</dbReference>
<dbReference type="OrthoDB" id="4338732at2"/>
<dbReference type="EMBL" id="QUAK01000096">
    <property type="protein sequence ID" value="RFU85356.1"/>
    <property type="molecule type" value="Genomic_DNA"/>
</dbReference>
<feature type="compositionally biased region" description="Basic and acidic residues" evidence="1">
    <location>
        <begin position="109"/>
        <end position="124"/>
    </location>
</feature>
<feature type="region of interest" description="Disordered" evidence="1">
    <location>
        <begin position="38"/>
        <end position="140"/>
    </location>
</feature>